<dbReference type="EMBL" id="CP002964">
    <property type="protein sequence ID" value="AFK05704.1"/>
    <property type="molecule type" value="Genomic_DNA"/>
</dbReference>
<feature type="domain" description="Fibronectin type-III" evidence="2">
    <location>
        <begin position="689"/>
        <end position="761"/>
    </location>
</feature>
<reference evidence="3 4" key="1">
    <citation type="submission" date="2011-07" db="EMBL/GenBank/DDBJ databases">
        <title>The complete genome of plasmid 3 of Emticicia oligotrophica DSM 17448.</title>
        <authorList>
            <consortium name="US DOE Joint Genome Institute (JGI-PGF)"/>
            <person name="Lucas S."/>
            <person name="Han J."/>
            <person name="Lapidus A."/>
            <person name="Bruce D."/>
            <person name="Goodwin L."/>
            <person name="Pitluck S."/>
            <person name="Peters L."/>
            <person name="Kyrpides N."/>
            <person name="Mavromatis K."/>
            <person name="Ivanova N."/>
            <person name="Ovchinnikova G."/>
            <person name="Teshima H."/>
            <person name="Detter J.C."/>
            <person name="Tapia R."/>
            <person name="Han C."/>
            <person name="Land M."/>
            <person name="Hauser L."/>
            <person name="Markowitz V."/>
            <person name="Cheng J.-F."/>
            <person name="Hugenholtz P."/>
            <person name="Woyke T."/>
            <person name="Wu D."/>
            <person name="Tindall B."/>
            <person name="Pomrenke H."/>
            <person name="Brambilla E."/>
            <person name="Klenk H.-P."/>
            <person name="Eisen J.A."/>
        </authorList>
    </citation>
    <scope>NUCLEOTIDE SEQUENCE [LARGE SCALE GENOMIC DNA]</scope>
    <source>
        <strain evidence="4">DSM 17448 / GPTSA100-15</strain>
        <plasmid evidence="3 4">pEMTOL03</plasmid>
    </source>
</reference>
<dbReference type="PANTHER" id="PTHR46708">
    <property type="entry name" value="TENASCIN"/>
    <property type="match status" value="1"/>
</dbReference>
<dbReference type="SUPFAM" id="SSF49265">
    <property type="entry name" value="Fibronectin type III"/>
    <property type="match status" value="1"/>
</dbReference>
<protein>
    <submittedName>
        <fullName evidence="3">Fibronectin type III domain protein</fullName>
    </submittedName>
</protein>
<dbReference type="Gene3D" id="2.170.16.10">
    <property type="entry name" value="Hedgehog/Intein (Hint) domain"/>
    <property type="match status" value="1"/>
</dbReference>
<evidence type="ECO:0000313" key="3">
    <source>
        <dbReference type="EMBL" id="AFK05704.1"/>
    </source>
</evidence>
<dbReference type="InterPro" id="IPR032869">
    <property type="entry name" value="WHH_dom_containing"/>
</dbReference>
<evidence type="ECO:0000256" key="1">
    <source>
        <dbReference type="ARBA" id="ARBA00022737"/>
    </source>
</evidence>
<dbReference type="Pfam" id="PF13573">
    <property type="entry name" value="SprB"/>
    <property type="match status" value="1"/>
</dbReference>
<dbReference type="Pfam" id="PF14414">
    <property type="entry name" value="WHH"/>
    <property type="match status" value="1"/>
</dbReference>
<keyword evidence="1" id="KW-0677">Repeat</keyword>
<dbReference type="InterPro" id="IPR036116">
    <property type="entry name" value="FN3_sf"/>
</dbReference>
<evidence type="ECO:0000313" key="4">
    <source>
        <dbReference type="Proteomes" id="UP000002875"/>
    </source>
</evidence>
<dbReference type="InterPro" id="IPR013783">
    <property type="entry name" value="Ig-like_fold"/>
</dbReference>
<feature type="domain" description="Fibronectin type-III" evidence="2">
    <location>
        <begin position="291"/>
        <end position="370"/>
    </location>
</feature>
<gene>
    <name evidence="3" type="ordered locus">Emtol_0074</name>
</gene>
<dbReference type="InterPro" id="IPR025667">
    <property type="entry name" value="SprB_repeat"/>
</dbReference>
<dbReference type="SMART" id="SM00060">
    <property type="entry name" value="FN3"/>
    <property type="match status" value="3"/>
</dbReference>
<dbReference type="Gene3D" id="2.60.40.10">
    <property type="entry name" value="Immunoglobulins"/>
    <property type="match status" value="1"/>
</dbReference>
<dbReference type="PANTHER" id="PTHR46708:SF2">
    <property type="entry name" value="FIBRONECTIN TYPE-III DOMAIN-CONTAINING PROTEIN"/>
    <property type="match status" value="1"/>
</dbReference>
<proteinExistence type="predicted"/>
<sequence>MKVHSQRYFITSLRFLILFLSFKAWSQNYPVTCTPIVKPSYSLKWSEISTSTDMFKVHLLLKDLTKPSVDVYLKIRLSGVGIDIRTVDGFIPNQTLTLIPGQPRMLTTSDLAEYFNISNLVVDGVDISALYNGGRLPEGLYTWTVEAYEVDRNRQVSNTGMALMNVFKNYPPIINIPQDGAILPVTTPQNVLFSWTSRSTASLNAAQGKTYKLRIYPLSGDDDPNVVANSGIQPIEITTTNPYFNYGAGNIPLEKGKRYAVQVQERDANGADEYENEGKSQVVTFSYGKPCVAPEGMVINPIGKGRVQITCEATAEDAETYPITAWYKQEGTTVWNSLPLNNNNAVISGLKDKTEYEFKLSSACGDNTNTMTALSAGDLLPSGDASTDPVTFKIDDSEFDEEVEELDPAILDPYTIGVTLNADGTTRPVETLEGIFNKIIKPKCVTDADAYAECSPEHPKPRAITGTIELDALAIGDVLGIYDYAVLVTATNGSSPFSGKGLVRLPFLENTFMAVEFAGIKAKKGEAGTQGGCVYEVGDYFRTRPISQADLQNEQVRTIADIIKLTEPIVFHGDLEVAIKKYQEKGDEIAIKGTATPQEKQDLLTYTKGVEVAIGTWKEKFSEVFGSGKTDPKIAEILGDMTAILTQLNADKQTIEFGTSYPTIPALKAKVDVIIEKIKALQQENTPKPPKIQNVLATNIGYNDATLTWQGDPRFTKYVISYKTADGGELIETVTGNRLHLKNLLQKSKYGFTIEGYVGDKMVDKYGIGLFDTQKSSNPTPTNVRYSLQSDGTVLLEWDYPKEYGYTIDVTIKDKNGNEKHYFVRSNDTKVNIGKLISGDIYSYSIYVPKYDTSVNGIIDIKCGRFILTSSSNTIELGQSVTLTASGCPNDDVEWSDTPYINLRGKKYTAKPSGERTYTAYCKTLDCSKSVTISVTSTDCSDISFKINDPIYEYGSFWQANFTVSGCEGGNVYWDACEKCTPTYDYQNNNFEINGLGTTPITFYAKCVKNVNGVIKTCYDNYLLKSSKDCIFENLEITSTSKKIIKGTSLPLTIVGCSNGTIKWEHSGQSNRQLVVSPSEKTNYAVTCTPNESKCNTVRAVIKIDVIELDCNKFVISPFNEIFENTDPVTLKASECLGTLTWSNGSTGTSISVIPTTEAQKYSITCKIDETRQCSASSTVTFVPPNCNNFKVSSKQDSYNNVALSAIGCSGEVKWDKGLGNGATIEIKSLDATTTYTATCSTTKCAKAITVFIAPKAVQCPTFTISPYSVTADKYSNVTFTANNCTGTIKWDTGETTNTITVKAQTEKTYKATCEADGFTNIQCAVVKPSFILKPCTNDFKLSASDYYYTESDTKPITLSTSGNCSGTVSFSSGSNLVRPSSNSTYYAICDDGTNYCTSNAVAINVLTCNNIVNREGNFYYEIKDNFDKTKKIVTVHNCVGQVIWGGRLQSSYTFEVNIPAELTTYSLSCTRPQCSKSITLEGFCEDFTATIVDPSSVSAIGSSEKKTIFYNRLNQSRTIFTVGCPVENLTWKDMDGNIIYDGSIISDKDYIRAFCRINNSDCVRTINLMSPPSSANARTITQQTTATPIVDNSITYAAIIADESAAAECTTCNSCNIALNKGMSIFLKPLISDIITQTAVGKDANGNYTTASVKEFLEQLIKTLKTNPKLNTLVFPTDLTTLAQGFVNDKSIENLVQQLTISITGNVCTSEFNFNILPTYSTVANTLLPLAIPPLTLTATTTNASCDLNNGSVKLSATGGTPPYQYSKDGTTFQSSDTFEALVVGKYTFYVKDAKEEKGNTSVTIEEKAFEAPPQEIELTIIPLGNARTNNSANELLTNSRANITVNGLYIAPDGRAVRLPAGAVPIQLRFTGTWGLPPAGTLQGFKWNGSIYFAEIRGYINQSFVGYRKVPLCPEVYLKDIYETTSGETDAFYFKKFKDANGCGIQKISVKYTFNPTGDQSLIKISPDIAGDIAEKAYYTDQNACNPTNYVNKDGFKNNNTSLSADKAENLNKLTNTLNSKLGELLKVTLVAVNSADIEKMKIEAQEKGLQTLEVFEFEGVYLFAFGGGEIGTCEKDYITRKMKDVQSSDSFKTLGKWDKIIASTSTYYYNWFFAILKCRVAKEKYYTCTKDATNKETCTLKAGASEAEAFVAGFVHSVIEDLDFVEMASGIITMAKAATTSIATEYLNYPKELYEVYQKAPSTWSGEDIYKIIPPVKPTKESVEFVSNAISFFYSYYITDANYWTSGELTAMVAPAVITGGLYLAKKLPQITSKLAGRLASKVAGLGENLNIVALFKAGKKIDYDDIGDIEQIVVKQADEQIENIYEKVDDKLVKICGSCLAQNTAVFGTNATLENLQPLATVQTLEKDGSIGTRNVWGKTSKKVAEITKIWFNGEVIKSTTEHEFIGKTGKVMASAIRKGTLLFSLALQSFVPVDSAFIVKEPTIVEGLMLDGVEAYGVGAMGIATAPSNGWCVKGLDLVGHMKFNDWVIKNKTTLKYGTKVGDDAAEAIADALTKKLDDLGVNKTKTIIETLEDSQGRMTFVIKTDGVTHDLVTIQKNIRGEHSIDTYSRAYNPNANTNIDVGVSSNRLVPDYTKDMAGNPSNRYLYPQNLLPQGKSPVVRIKMSGKRRGTDGDFHRANIEAGLTGLDAPTDYVWHHFDDFEVDVNGDVWCTMQLVRSDVHTGISGMAHSGSVAQWKSYFIDSSNAPNNLWYNQ</sequence>
<dbReference type="CDD" id="cd00063">
    <property type="entry name" value="FN3"/>
    <property type="match status" value="2"/>
</dbReference>
<dbReference type="InterPro" id="IPR003961">
    <property type="entry name" value="FN3_dom"/>
</dbReference>
<keyword evidence="3" id="KW-0614">Plasmid</keyword>
<dbReference type="RefSeq" id="WP_015026370.1">
    <property type="nucleotide sequence ID" value="NC_018743.1"/>
</dbReference>
<keyword evidence="4" id="KW-1185">Reference proteome</keyword>
<dbReference type="Proteomes" id="UP000002875">
    <property type="component" value="Plasmid pEMTOL03"/>
</dbReference>
<organism evidence="3 4">
    <name type="scientific">Emticicia oligotrophica (strain DSM 17448 / CIP 109782 / MTCC 6937 / GPTSA100-15)</name>
    <dbReference type="NCBI Taxonomy" id="929562"/>
    <lineage>
        <taxon>Bacteria</taxon>
        <taxon>Pseudomonadati</taxon>
        <taxon>Bacteroidota</taxon>
        <taxon>Cytophagia</taxon>
        <taxon>Cytophagales</taxon>
        <taxon>Leadbetterellaceae</taxon>
        <taxon>Emticicia</taxon>
    </lineage>
</organism>
<accession>A0ABM5N846</accession>
<dbReference type="Pfam" id="PF00041">
    <property type="entry name" value="fn3"/>
    <property type="match status" value="1"/>
</dbReference>
<geneLocation type="plasmid" evidence="3 4">
    <name>pEMTOL03</name>
</geneLocation>
<name>A0ABM5N846_EMTOG</name>
<evidence type="ECO:0000259" key="2">
    <source>
        <dbReference type="SMART" id="SM00060"/>
    </source>
</evidence>
<dbReference type="InterPro" id="IPR050991">
    <property type="entry name" value="ECM_Regulatory_Proteins"/>
</dbReference>
<feature type="domain" description="Fibronectin type-III" evidence="2">
    <location>
        <begin position="778"/>
        <end position="854"/>
    </location>
</feature>